<sequence>MPRLKVREPSQHAERKAVVTPRAEKGPPSSRTRSAPQRAVTPTPQSRRKQRVFLSKDQQALLLVRYLELPKNKKRKAAALDELCKEFDVCKNYPALLLKRLKEEEKLPVRDGVGGAPERITEEQEVLLVNTLETHAFELTYRQLETLTGPGPSRTGAAAAARMALLRSSFSSNCFFAFKASAAA</sequence>
<accession>A0AB34IIR0</accession>
<name>A0AB34IIR0_PRYPA</name>
<evidence type="ECO:0000313" key="3">
    <source>
        <dbReference type="Proteomes" id="UP001515480"/>
    </source>
</evidence>
<feature type="region of interest" description="Disordered" evidence="1">
    <location>
        <begin position="1"/>
        <end position="50"/>
    </location>
</feature>
<evidence type="ECO:0000313" key="2">
    <source>
        <dbReference type="EMBL" id="KAL1499265.1"/>
    </source>
</evidence>
<evidence type="ECO:0000256" key="1">
    <source>
        <dbReference type="SAM" id="MobiDB-lite"/>
    </source>
</evidence>
<dbReference type="AlphaFoldDB" id="A0AB34IIR0"/>
<feature type="compositionally biased region" description="Polar residues" evidence="1">
    <location>
        <begin position="29"/>
        <end position="45"/>
    </location>
</feature>
<keyword evidence="3" id="KW-1185">Reference proteome</keyword>
<dbReference type="Proteomes" id="UP001515480">
    <property type="component" value="Unassembled WGS sequence"/>
</dbReference>
<feature type="compositionally biased region" description="Basic and acidic residues" evidence="1">
    <location>
        <begin position="1"/>
        <end position="25"/>
    </location>
</feature>
<organism evidence="2 3">
    <name type="scientific">Prymnesium parvum</name>
    <name type="common">Toxic golden alga</name>
    <dbReference type="NCBI Taxonomy" id="97485"/>
    <lineage>
        <taxon>Eukaryota</taxon>
        <taxon>Haptista</taxon>
        <taxon>Haptophyta</taxon>
        <taxon>Prymnesiophyceae</taxon>
        <taxon>Prymnesiales</taxon>
        <taxon>Prymnesiaceae</taxon>
        <taxon>Prymnesium</taxon>
    </lineage>
</organism>
<dbReference type="EMBL" id="JBGBPQ010000025">
    <property type="protein sequence ID" value="KAL1499265.1"/>
    <property type="molecule type" value="Genomic_DNA"/>
</dbReference>
<comment type="caution">
    <text evidence="2">The sequence shown here is derived from an EMBL/GenBank/DDBJ whole genome shotgun (WGS) entry which is preliminary data.</text>
</comment>
<reference evidence="2 3" key="1">
    <citation type="journal article" date="2024" name="Science">
        <title>Giant polyketide synthase enzymes in the biosynthesis of giant marine polyether toxins.</title>
        <authorList>
            <person name="Fallon T.R."/>
            <person name="Shende V.V."/>
            <person name="Wierzbicki I.H."/>
            <person name="Pendleton A.L."/>
            <person name="Watervoot N.F."/>
            <person name="Auber R.P."/>
            <person name="Gonzalez D.J."/>
            <person name="Wisecaver J.H."/>
            <person name="Moore B.S."/>
        </authorList>
    </citation>
    <scope>NUCLEOTIDE SEQUENCE [LARGE SCALE GENOMIC DNA]</scope>
    <source>
        <strain evidence="2 3">12B1</strain>
    </source>
</reference>
<protein>
    <submittedName>
        <fullName evidence="2">Uncharacterized protein</fullName>
    </submittedName>
</protein>
<proteinExistence type="predicted"/>
<gene>
    <name evidence="2" type="ORF">AB1Y20_011475</name>
</gene>